<feature type="transmembrane region" description="Helical" evidence="1">
    <location>
        <begin position="12"/>
        <end position="30"/>
    </location>
</feature>
<protein>
    <recommendedName>
        <fullName evidence="2">VanZ-like domain-containing protein</fullName>
    </recommendedName>
</protein>
<feature type="transmembrane region" description="Helical" evidence="1">
    <location>
        <begin position="151"/>
        <end position="173"/>
    </location>
</feature>
<proteinExistence type="predicted"/>
<evidence type="ECO:0000259" key="2">
    <source>
        <dbReference type="Pfam" id="PF04892"/>
    </source>
</evidence>
<evidence type="ECO:0000313" key="4">
    <source>
        <dbReference type="Proteomes" id="UP000838749"/>
    </source>
</evidence>
<dbReference type="Proteomes" id="UP000838749">
    <property type="component" value="Unassembled WGS sequence"/>
</dbReference>
<name>A0ABN8FBW1_9BACL</name>
<accession>A0ABN8FBW1</accession>
<feature type="transmembrane region" description="Helical" evidence="1">
    <location>
        <begin position="126"/>
        <end position="144"/>
    </location>
</feature>
<dbReference type="EMBL" id="CAKMAB010000007">
    <property type="protein sequence ID" value="CAH1055553.1"/>
    <property type="molecule type" value="Genomic_DNA"/>
</dbReference>
<sequence>MNTKKERMLSTFAWVMFIVYLLVLVRIVLFKDTQIYNLFVMIGHGQRVLNIIPFASTFEMMRTIGLLHNLQNIAGNFAVFFPMGIFIPLLMNKGFKQTVVIVIGISVSIEVVQYILAIGISDIDDVILNTVGAIVGWSVFQYIKGKIKRTFIFRVVIVGMMIVFGFVGIFAILTTETRLFQITPKKVTVTNPELIDGLNYGSIYITGKLMSFYAPELTIEKAIQNQNQIRETIRMELDQETRIILEHVESTYFFDIITSEKYMYSSLTYDEFLPTVESFNRKNVTIWSSEGKHVDTMIIINP</sequence>
<evidence type="ECO:0000313" key="3">
    <source>
        <dbReference type="EMBL" id="CAH1055553.1"/>
    </source>
</evidence>
<keyword evidence="1" id="KW-0472">Membrane</keyword>
<keyword evidence="1" id="KW-0812">Transmembrane</keyword>
<keyword evidence="1" id="KW-1133">Transmembrane helix</keyword>
<dbReference type="PANTHER" id="PTHR36834:SF1">
    <property type="entry name" value="INTEGRAL MEMBRANE PROTEIN"/>
    <property type="match status" value="1"/>
</dbReference>
<dbReference type="InterPro" id="IPR006976">
    <property type="entry name" value="VanZ-like"/>
</dbReference>
<feature type="domain" description="VanZ-like" evidence="2">
    <location>
        <begin position="17"/>
        <end position="141"/>
    </location>
</feature>
<gene>
    <name evidence="3" type="ORF">PAECIP111894_01705</name>
</gene>
<feature type="transmembrane region" description="Helical" evidence="1">
    <location>
        <begin position="98"/>
        <end position="120"/>
    </location>
</feature>
<dbReference type="RefSeq" id="WP_234533002.1">
    <property type="nucleotide sequence ID" value="NZ_CAKMAB010000007.1"/>
</dbReference>
<comment type="caution">
    <text evidence="3">The sequence shown here is derived from an EMBL/GenBank/DDBJ whole genome shotgun (WGS) entry which is preliminary data.</text>
</comment>
<dbReference type="InterPro" id="IPR053150">
    <property type="entry name" value="Teicoplanin_resist-assoc"/>
</dbReference>
<dbReference type="Pfam" id="PF04892">
    <property type="entry name" value="VanZ"/>
    <property type="match status" value="1"/>
</dbReference>
<organism evidence="3 4">
    <name type="scientific">Paenibacillus pseudetheri</name>
    <dbReference type="NCBI Taxonomy" id="2897682"/>
    <lineage>
        <taxon>Bacteria</taxon>
        <taxon>Bacillati</taxon>
        <taxon>Bacillota</taxon>
        <taxon>Bacilli</taxon>
        <taxon>Bacillales</taxon>
        <taxon>Paenibacillaceae</taxon>
        <taxon>Paenibacillus</taxon>
    </lineage>
</organism>
<dbReference type="PANTHER" id="PTHR36834">
    <property type="entry name" value="MEMBRANE PROTEIN-RELATED"/>
    <property type="match status" value="1"/>
</dbReference>
<reference evidence="3" key="1">
    <citation type="submission" date="2021-12" db="EMBL/GenBank/DDBJ databases">
        <authorList>
            <person name="Criscuolo A."/>
        </authorList>
    </citation>
    <scope>NUCLEOTIDE SEQUENCE</scope>
    <source>
        <strain evidence="3">CIP111894</strain>
    </source>
</reference>
<keyword evidence="4" id="KW-1185">Reference proteome</keyword>
<evidence type="ECO:0000256" key="1">
    <source>
        <dbReference type="SAM" id="Phobius"/>
    </source>
</evidence>
<feature type="transmembrane region" description="Helical" evidence="1">
    <location>
        <begin position="73"/>
        <end position="91"/>
    </location>
</feature>